<gene>
    <name evidence="2" type="ORF">EV192_102406</name>
</gene>
<feature type="transmembrane region" description="Helical" evidence="1">
    <location>
        <begin position="31"/>
        <end position="54"/>
    </location>
</feature>
<dbReference type="EMBL" id="SLWS01000002">
    <property type="protein sequence ID" value="TCO62269.1"/>
    <property type="molecule type" value="Genomic_DNA"/>
</dbReference>
<proteinExistence type="predicted"/>
<keyword evidence="1" id="KW-0812">Transmembrane</keyword>
<evidence type="ECO:0000313" key="2">
    <source>
        <dbReference type="EMBL" id="TCO62269.1"/>
    </source>
</evidence>
<dbReference type="AlphaFoldDB" id="A0A4R2JYD9"/>
<keyword evidence="1" id="KW-0472">Membrane</keyword>
<dbReference type="RefSeq" id="WP_132113905.1">
    <property type="nucleotide sequence ID" value="NZ_SLWS01000002.1"/>
</dbReference>
<sequence>MIGWVLRIVVAAALLGSAGVHYFLWTQGYSGIVSALFLLNAIGGVVLAIAVLLWRHWLPPLGAIGFGVLTLGSYVLAATIGFLGQHDQFNSQPEYWGVITDAVCVLGGVALLLIPNRNSTLSNVN</sequence>
<dbReference type="OrthoDB" id="4325786at2"/>
<keyword evidence="3" id="KW-1185">Reference proteome</keyword>
<dbReference type="Proteomes" id="UP000295680">
    <property type="component" value="Unassembled WGS sequence"/>
</dbReference>
<keyword evidence="1" id="KW-1133">Transmembrane helix</keyword>
<evidence type="ECO:0000313" key="3">
    <source>
        <dbReference type="Proteomes" id="UP000295680"/>
    </source>
</evidence>
<feature type="transmembrane region" description="Helical" evidence="1">
    <location>
        <begin position="5"/>
        <end position="25"/>
    </location>
</feature>
<evidence type="ECO:0000256" key="1">
    <source>
        <dbReference type="SAM" id="Phobius"/>
    </source>
</evidence>
<comment type="caution">
    <text evidence="2">The sequence shown here is derived from an EMBL/GenBank/DDBJ whole genome shotgun (WGS) entry which is preliminary data.</text>
</comment>
<feature type="transmembrane region" description="Helical" evidence="1">
    <location>
        <begin position="95"/>
        <end position="114"/>
    </location>
</feature>
<name>A0A4R2JYD9_9PSEU</name>
<feature type="transmembrane region" description="Helical" evidence="1">
    <location>
        <begin position="61"/>
        <end position="83"/>
    </location>
</feature>
<protein>
    <submittedName>
        <fullName evidence="2">Uncharacterized protein</fullName>
    </submittedName>
</protein>
<reference evidence="2 3" key="1">
    <citation type="submission" date="2019-03" db="EMBL/GenBank/DDBJ databases">
        <title>Genomic Encyclopedia of Type Strains, Phase IV (KMG-IV): sequencing the most valuable type-strain genomes for metagenomic binning, comparative biology and taxonomic classification.</title>
        <authorList>
            <person name="Goeker M."/>
        </authorList>
    </citation>
    <scope>NUCLEOTIDE SEQUENCE [LARGE SCALE GENOMIC DNA]</scope>
    <source>
        <strain evidence="2 3">DSM 45934</strain>
    </source>
</reference>
<accession>A0A4R2JYD9</accession>
<organism evidence="2 3">
    <name type="scientific">Actinocrispum wychmicini</name>
    <dbReference type="NCBI Taxonomy" id="1213861"/>
    <lineage>
        <taxon>Bacteria</taxon>
        <taxon>Bacillati</taxon>
        <taxon>Actinomycetota</taxon>
        <taxon>Actinomycetes</taxon>
        <taxon>Pseudonocardiales</taxon>
        <taxon>Pseudonocardiaceae</taxon>
        <taxon>Actinocrispum</taxon>
    </lineage>
</organism>